<keyword evidence="1" id="KW-0378">Hydrolase</keyword>
<comment type="caution">
    <text evidence="1">The sequence shown here is derived from an EMBL/GenBank/DDBJ whole genome shotgun (WGS) entry which is preliminary data.</text>
</comment>
<keyword evidence="1" id="KW-0255">Endonuclease</keyword>
<dbReference type="EMBL" id="DTFV01000038">
    <property type="protein sequence ID" value="HGI30096.1"/>
    <property type="molecule type" value="Genomic_DNA"/>
</dbReference>
<sequence>MSKEWVLNIAFNRWQLNRPKYVGRLAEAIRVCAPRNEEEWEQYYYEQVPKKHVPSGWRMFGRTMAEHLEEVGRRLFAKISEQLRKEIEEVTEEDCIAYVREVVIHRTYAGYVTEKHTVYEQLEHLLGVKLQPAPDSWDRHYSVDFFIPVGNRYIGIQIKPITYSQTPELHKWQQWMQDAHERFHQDQGGRVFIVFSVTERGGKKRIWNADVLEAIRQEIQRLQEMTGPGT</sequence>
<accession>A0A7V3YFI0</accession>
<dbReference type="Pfam" id="PF09568">
    <property type="entry name" value="RE_MjaI"/>
    <property type="match status" value="1"/>
</dbReference>
<dbReference type="InterPro" id="IPR019068">
    <property type="entry name" value="Restrct_endonuc_II_MjaI"/>
</dbReference>
<organism evidence="1">
    <name type="scientific">Candidatus Caldatribacterium californiense</name>
    <dbReference type="NCBI Taxonomy" id="1454726"/>
    <lineage>
        <taxon>Bacteria</taxon>
        <taxon>Pseudomonadati</taxon>
        <taxon>Atribacterota</taxon>
        <taxon>Atribacteria</taxon>
        <taxon>Atribacterales</taxon>
        <taxon>Candidatus Caldatribacteriaceae</taxon>
        <taxon>Candidatus Caldatribacterium</taxon>
    </lineage>
</organism>
<proteinExistence type="predicted"/>
<dbReference type="AlphaFoldDB" id="A0A7V3YFI0"/>
<gene>
    <name evidence="1" type="ORF">ENV30_02100</name>
</gene>
<dbReference type="GO" id="GO:0003677">
    <property type="term" value="F:DNA binding"/>
    <property type="evidence" value="ECO:0007669"/>
    <property type="project" value="InterPro"/>
</dbReference>
<protein>
    <submittedName>
        <fullName evidence="1">MjaI family restriction endonuclease</fullName>
    </submittedName>
</protein>
<dbReference type="GO" id="GO:0009036">
    <property type="term" value="F:type II site-specific deoxyribonuclease activity"/>
    <property type="evidence" value="ECO:0007669"/>
    <property type="project" value="InterPro"/>
</dbReference>
<name>A0A7V3YFI0_9BACT</name>
<dbReference type="GO" id="GO:0009307">
    <property type="term" value="P:DNA restriction-modification system"/>
    <property type="evidence" value="ECO:0007669"/>
    <property type="project" value="InterPro"/>
</dbReference>
<evidence type="ECO:0000313" key="1">
    <source>
        <dbReference type="EMBL" id="HGI30096.1"/>
    </source>
</evidence>
<keyword evidence="1" id="KW-0540">Nuclease</keyword>
<reference evidence="1" key="1">
    <citation type="journal article" date="2020" name="mSystems">
        <title>Genome- and Community-Level Interaction Insights into Carbon Utilization and Element Cycling Functions of Hydrothermarchaeota in Hydrothermal Sediment.</title>
        <authorList>
            <person name="Zhou Z."/>
            <person name="Liu Y."/>
            <person name="Xu W."/>
            <person name="Pan J."/>
            <person name="Luo Z.H."/>
            <person name="Li M."/>
        </authorList>
    </citation>
    <scope>NUCLEOTIDE SEQUENCE [LARGE SCALE GENOMIC DNA]</scope>
    <source>
        <strain evidence="1">SpSt-747</strain>
    </source>
</reference>